<feature type="signal peptide" evidence="1">
    <location>
        <begin position="1"/>
        <end position="22"/>
    </location>
</feature>
<feature type="chain" id="PRO_5046767825" evidence="1">
    <location>
        <begin position="23"/>
        <end position="74"/>
    </location>
</feature>
<protein>
    <submittedName>
        <fullName evidence="2">Uncharacterized protein</fullName>
    </submittedName>
</protein>
<sequence length="74" mass="7875">MRMATVALAALGLTMFAPPAQATPGYGSDCILPSVEQCRLLPDADGPHMVERYCPGVGWINVFAPCTSRFGPYS</sequence>
<organism evidence="2 3">
    <name type="scientific">[Mycobacterium] kokjensenii</name>
    <dbReference type="NCBI Taxonomy" id="3064287"/>
    <lineage>
        <taxon>Bacteria</taxon>
        <taxon>Bacillati</taxon>
        <taxon>Actinomycetota</taxon>
        <taxon>Actinomycetes</taxon>
        <taxon>Mycobacteriales</taxon>
        <taxon>Mycobacteriaceae</taxon>
        <taxon>Mycolicibacter</taxon>
    </lineage>
</organism>
<keyword evidence="3" id="KW-1185">Reference proteome</keyword>
<dbReference type="RefSeq" id="WP_308473710.1">
    <property type="nucleotide sequence ID" value="NZ_OY726394.1"/>
</dbReference>
<reference evidence="2 3" key="1">
    <citation type="submission" date="2023-08" db="EMBL/GenBank/DDBJ databases">
        <authorList>
            <person name="Folkvardsen B D."/>
            <person name="Norman A."/>
        </authorList>
    </citation>
    <scope>NUCLEOTIDE SEQUENCE [LARGE SCALE GENOMIC DNA]</scope>
    <source>
        <strain evidence="2 3">Mu0083</strain>
    </source>
</reference>
<keyword evidence="1" id="KW-0732">Signal</keyword>
<evidence type="ECO:0000313" key="2">
    <source>
        <dbReference type="EMBL" id="CAJ1502643.1"/>
    </source>
</evidence>
<evidence type="ECO:0000313" key="3">
    <source>
        <dbReference type="Proteomes" id="UP001190336"/>
    </source>
</evidence>
<evidence type="ECO:0000256" key="1">
    <source>
        <dbReference type="SAM" id="SignalP"/>
    </source>
</evidence>
<accession>A0ABN9N9H2</accession>
<dbReference type="EMBL" id="OY726394">
    <property type="protein sequence ID" value="CAJ1502643.1"/>
    <property type="molecule type" value="Genomic_DNA"/>
</dbReference>
<gene>
    <name evidence="2" type="ORF">MU0083_002984</name>
</gene>
<dbReference type="Proteomes" id="UP001190336">
    <property type="component" value="Chromosome"/>
</dbReference>
<proteinExistence type="predicted"/>
<name>A0ABN9N9H2_9MYCO</name>